<dbReference type="Pfam" id="PF14897">
    <property type="entry name" value="EpsG"/>
    <property type="match status" value="1"/>
</dbReference>
<evidence type="ECO:0000256" key="1">
    <source>
        <dbReference type="SAM" id="Phobius"/>
    </source>
</evidence>
<feature type="transmembrane region" description="Helical" evidence="1">
    <location>
        <begin position="34"/>
        <end position="62"/>
    </location>
</feature>
<keyword evidence="1" id="KW-0472">Membrane</keyword>
<evidence type="ECO:0008006" key="3">
    <source>
        <dbReference type="Google" id="ProtNLM"/>
    </source>
</evidence>
<comment type="caution">
    <text evidence="2">The sequence shown here is derived from an EMBL/GenBank/DDBJ whole genome shotgun (WGS) entry which is preliminary data.</text>
</comment>
<name>A0A2S9S425_HAEIF</name>
<feature type="transmembrane region" description="Helical" evidence="1">
    <location>
        <begin position="105"/>
        <end position="126"/>
    </location>
</feature>
<dbReference type="InterPro" id="IPR049458">
    <property type="entry name" value="EpsG-like"/>
</dbReference>
<keyword evidence="1" id="KW-0812">Transmembrane</keyword>
<reference evidence="2" key="1">
    <citation type="submission" date="2017-02" db="EMBL/GenBank/DDBJ databases">
        <title>Haemophilus influenzae in COPD genome sequencing project.</title>
        <authorList>
            <person name="Murphy T.F."/>
            <person name="Kong Y."/>
            <person name="Nadendla S."/>
            <person name="Tettelin H."/>
            <person name="Pettigrew M."/>
        </authorList>
    </citation>
    <scope>NUCLEOTIDE SEQUENCE [LARGE SCALE GENOMIC DNA]</scope>
    <source>
        <strain evidence="2">84P15H4</strain>
    </source>
</reference>
<keyword evidence="1" id="KW-1133">Transmembrane helix</keyword>
<accession>A0A2S9S425</accession>
<dbReference type="AlphaFoldDB" id="A0A2S9S425"/>
<dbReference type="RefSeq" id="WP_308729499.1">
    <property type="nucleotide sequence ID" value="NZ_CP089175.1"/>
</dbReference>
<gene>
    <name evidence="2" type="ORF">BV163_00001</name>
</gene>
<feature type="transmembrane region" description="Helical" evidence="1">
    <location>
        <begin position="74"/>
        <end position="96"/>
    </location>
</feature>
<feature type="transmembrane region" description="Helical" evidence="1">
    <location>
        <begin position="146"/>
        <end position="164"/>
    </location>
</feature>
<dbReference type="EMBL" id="MZHU01000001">
    <property type="protein sequence ID" value="PRK67620.1"/>
    <property type="molecule type" value="Genomic_DNA"/>
</dbReference>
<organism evidence="2">
    <name type="scientific">Haemophilus influenzae</name>
    <dbReference type="NCBI Taxonomy" id="727"/>
    <lineage>
        <taxon>Bacteria</taxon>
        <taxon>Pseudomonadati</taxon>
        <taxon>Pseudomonadota</taxon>
        <taxon>Gammaproteobacteria</taxon>
        <taxon>Pasteurellales</taxon>
        <taxon>Pasteurellaceae</taxon>
        <taxon>Haemophilus</taxon>
    </lineage>
</organism>
<proteinExistence type="predicted"/>
<feature type="transmembrane region" description="Helical" evidence="1">
    <location>
        <begin position="6"/>
        <end position="22"/>
    </location>
</feature>
<protein>
    <recommendedName>
        <fullName evidence="3">Polysaccharide polymerase</fullName>
    </recommendedName>
</protein>
<sequence length="179" mass="21279">MNTLCFLFFYVFAMFLFLYKAINNTDLYRNIQLLIFYSFIFLEYIFSVHRQGVAMCIIYYAITLIHEDKLFRYTLLVILASLFHKIAIILIPLYFFIRKEFKVSVLFYMVVIALFISSFDLIGIVIKWCNENFSNVGVLANRVSGILLVSYAIFFSVLICNLKFKRNRLLIILYMFFLT</sequence>
<evidence type="ECO:0000313" key="2">
    <source>
        <dbReference type="EMBL" id="PRK67620.1"/>
    </source>
</evidence>